<feature type="transmembrane region" description="Helical" evidence="6">
    <location>
        <begin position="256"/>
        <end position="277"/>
    </location>
</feature>
<feature type="transmembrane region" description="Helical" evidence="6">
    <location>
        <begin position="228"/>
        <end position="250"/>
    </location>
</feature>
<feature type="domain" description="Major facilitator superfamily (MFS) profile" evidence="7">
    <location>
        <begin position="102"/>
        <end position="492"/>
    </location>
</feature>
<dbReference type="InterPro" id="IPR050360">
    <property type="entry name" value="MFS_Sugar_Transporters"/>
</dbReference>
<organism evidence="8 9">
    <name type="scientific">Panicum miliaceum</name>
    <name type="common">Proso millet</name>
    <name type="synonym">Broomcorn millet</name>
    <dbReference type="NCBI Taxonomy" id="4540"/>
    <lineage>
        <taxon>Eukaryota</taxon>
        <taxon>Viridiplantae</taxon>
        <taxon>Streptophyta</taxon>
        <taxon>Embryophyta</taxon>
        <taxon>Tracheophyta</taxon>
        <taxon>Spermatophyta</taxon>
        <taxon>Magnoliopsida</taxon>
        <taxon>Liliopsida</taxon>
        <taxon>Poales</taxon>
        <taxon>Poaceae</taxon>
        <taxon>PACMAD clade</taxon>
        <taxon>Panicoideae</taxon>
        <taxon>Panicodae</taxon>
        <taxon>Paniceae</taxon>
        <taxon>Panicinae</taxon>
        <taxon>Panicum</taxon>
        <taxon>Panicum sect. Panicum</taxon>
    </lineage>
</organism>
<dbReference type="InterPro" id="IPR005828">
    <property type="entry name" value="MFS_sugar_transport-like"/>
</dbReference>
<dbReference type="OrthoDB" id="6612291at2759"/>
<dbReference type="PRINTS" id="PR00171">
    <property type="entry name" value="SUGRTRNSPORT"/>
</dbReference>
<sequence>MMRCALKGGGCVTSWSGDRRSPAAVNPRGVRMPTGNGGCCSGLRSRAADLAGLEMATLRGGVGGLFRSSPRYGRLQATAAVDPEDVPLEKVQVKSSGHVLPYVGVACLGAILFGYHLGVVNGALEHLAKDIGIAENAVLQGWVVSTSLAGATVGSFTGGSLADKFGRTRTFILDAVPLALGAFLSATAQDIRAMIIGRLLAGIGIGISSALVPLYISEISPTEIRGTLGTVNQLFICIGILAALLAGLPLAGNPAWWRTMFGVAVIPSILLAVGMAFSPESPRWLFQQGKVTQAESAVKRLYGKEKVTEVMYDLRASGQSSSEPEAGWFDLFSNRYWKVVSVGAALFLFQQLAGINAVVYYSTSVFHSAGIASDVAASALVGAANVFALSFTWKALAPYSGTLAVVGTVLYVLSFALGAGPVPALLLPEIFASRIRAKAVALSLGMHWLLIVLATAQHYSFARNASRAHRSLSAAIAPSAWSWKADEARQLA</sequence>
<keyword evidence="8" id="KW-0762">Sugar transport</keyword>
<dbReference type="Proteomes" id="UP000275267">
    <property type="component" value="Unassembled WGS sequence"/>
</dbReference>
<feature type="transmembrane region" description="Helical" evidence="6">
    <location>
        <begin position="339"/>
        <end position="363"/>
    </location>
</feature>
<feature type="transmembrane region" description="Helical" evidence="6">
    <location>
        <begin position="99"/>
        <end position="117"/>
    </location>
</feature>
<dbReference type="Gene3D" id="1.20.1250.20">
    <property type="entry name" value="MFS general substrate transporter like domains"/>
    <property type="match status" value="2"/>
</dbReference>
<evidence type="ECO:0000259" key="7">
    <source>
        <dbReference type="PROSITE" id="PS50850"/>
    </source>
</evidence>
<evidence type="ECO:0000256" key="5">
    <source>
        <dbReference type="ARBA" id="ARBA00023136"/>
    </source>
</evidence>
<dbReference type="CDD" id="cd17315">
    <property type="entry name" value="MFS_GLUT_like"/>
    <property type="match status" value="1"/>
</dbReference>
<evidence type="ECO:0000256" key="1">
    <source>
        <dbReference type="ARBA" id="ARBA00004141"/>
    </source>
</evidence>
<evidence type="ECO:0000256" key="4">
    <source>
        <dbReference type="ARBA" id="ARBA00022989"/>
    </source>
</evidence>
<feature type="transmembrane region" description="Helical" evidence="6">
    <location>
        <begin position="195"/>
        <end position="216"/>
    </location>
</feature>
<dbReference type="InterPro" id="IPR020846">
    <property type="entry name" value="MFS_dom"/>
</dbReference>
<dbReference type="SUPFAM" id="SSF103473">
    <property type="entry name" value="MFS general substrate transporter"/>
    <property type="match status" value="1"/>
</dbReference>
<feature type="transmembrane region" description="Helical" evidence="6">
    <location>
        <begin position="375"/>
        <end position="396"/>
    </location>
</feature>
<accession>A0A3L6SMD6</accession>
<dbReference type="Pfam" id="PF00083">
    <property type="entry name" value="Sugar_tr"/>
    <property type="match status" value="2"/>
</dbReference>
<evidence type="ECO:0000256" key="3">
    <source>
        <dbReference type="ARBA" id="ARBA00022692"/>
    </source>
</evidence>
<dbReference type="PROSITE" id="PS50850">
    <property type="entry name" value="MFS"/>
    <property type="match status" value="1"/>
</dbReference>
<keyword evidence="8" id="KW-0813">Transport</keyword>
<gene>
    <name evidence="8" type="ORF">C2845_PM07G03250</name>
</gene>
<protein>
    <submittedName>
        <fullName evidence="8">Plastidic glucose transporter 4</fullName>
    </submittedName>
</protein>
<dbReference type="GO" id="GO:0016020">
    <property type="term" value="C:membrane"/>
    <property type="evidence" value="ECO:0007669"/>
    <property type="project" value="UniProtKB-SubCell"/>
</dbReference>
<evidence type="ECO:0000313" key="8">
    <source>
        <dbReference type="EMBL" id="RLN23791.1"/>
    </source>
</evidence>
<dbReference type="PANTHER" id="PTHR48022">
    <property type="entry name" value="PLASTIDIC GLUCOSE TRANSPORTER 4"/>
    <property type="match status" value="1"/>
</dbReference>
<dbReference type="InterPro" id="IPR036259">
    <property type="entry name" value="MFS_trans_sf"/>
</dbReference>
<evidence type="ECO:0000256" key="2">
    <source>
        <dbReference type="ARBA" id="ARBA00010992"/>
    </source>
</evidence>
<dbReference type="EMBL" id="PQIB02000004">
    <property type="protein sequence ID" value="RLN23791.1"/>
    <property type="molecule type" value="Genomic_DNA"/>
</dbReference>
<keyword evidence="5 6" id="KW-0472">Membrane</keyword>
<comment type="similarity">
    <text evidence="2">Belongs to the major facilitator superfamily. Sugar transporter (TC 2.A.1.1) family.</text>
</comment>
<feature type="transmembrane region" description="Helical" evidence="6">
    <location>
        <begin position="403"/>
        <end position="427"/>
    </location>
</feature>
<comment type="subcellular location">
    <subcellularLocation>
        <location evidence="1">Membrane</location>
        <topology evidence="1">Multi-pass membrane protein</topology>
    </subcellularLocation>
</comment>
<dbReference type="PANTHER" id="PTHR48022:SF2">
    <property type="entry name" value="PLASTIDIC GLUCOSE TRANSPORTER 4"/>
    <property type="match status" value="1"/>
</dbReference>
<evidence type="ECO:0000313" key="9">
    <source>
        <dbReference type="Proteomes" id="UP000275267"/>
    </source>
</evidence>
<dbReference type="STRING" id="4540.A0A3L6SMD6"/>
<feature type="transmembrane region" description="Helical" evidence="6">
    <location>
        <begin position="439"/>
        <end position="461"/>
    </location>
</feature>
<dbReference type="PROSITE" id="PS00217">
    <property type="entry name" value="SUGAR_TRANSPORT_2"/>
    <property type="match status" value="1"/>
</dbReference>
<evidence type="ECO:0000256" key="6">
    <source>
        <dbReference type="SAM" id="Phobius"/>
    </source>
</evidence>
<dbReference type="GO" id="GO:0005351">
    <property type="term" value="F:carbohydrate:proton symporter activity"/>
    <property type="evidence" value="ECO:0007669"/>
    <property type="project" value="TreeGrafter"/>
</dbReference>
<feature type="transmembrane region" description="Helical" evidence="6">
    <location>
        <begin position="137"/>
        <end position="159"/>
    </location>
</feature>
<proteinExistence type="inferred from homology"/>
<name>A0A3L6SMD6_PANMI</name>
<comment type="caution">
    <text evidence="8">The sequence shown here is derived from an EMBL/GenBank/DDBJ whole genome shotgun (WGS) entry which is preliminary data.</text>
</comment>
<reference evidence="9" key="1">
    <citation type="journal article" date="2019" name="Nat. Commun.">
        <title>The genome of broomcorn millet.</title>
        <authorList>
            <person name="Zou C."/>
            <person name="Miki D."/>
            <person name="Li D."/>
            <person name="Tang Q."/>
            <person name="Xiao L."/>
            <person name="Rajput S."/>
            <person name="Deng P."/>
            <person name="Jia W."/>
            <person name="Huang R."/>
            <person name="Zhang M."/>
            <person name="Sun Y."/>
            <person name="Hu J."/>
            <person name="Fu X."/>
            <person name="Schnable P.S."/>
            <person name="Li F."/>
            <person name="Zhang H."/>
            <person name="Feng B."/>
            <person name="Zhu X."/>
            <person name="Liu R."/>
            <person name="Schnable J.C."/>
            <person name="Zhu J.-K."/>
            <person name="Zhang H."/>
        </authorList>
    </citation>
    <scope>NUCLEOTIDE SEQUENCE [LARGE SCALE GENOMIC DNA]</scope>
</reference>
<dbReference type="AlphaFoldDB" id="A0A3L6SMD6"/>
<dbReference type="InterPro" id="IPR003663">
    <property type="entry name" value="Sugar/inositol_transpt"/>
</dbReference>
<keyword evidence="3 6" id="KW-0812">Transmembrane</keyword>
<keyword evidence="4 6" id="KW-1133">Transmembrane helix</keyword>
<keyword evidence="9" id="KW-1185">Reference proteome</keyword>
<dbReference type="InterPro" id="IPR005829">
    <property type="entry name" value="Sugar_transporter_CS"/>
</dbReference>